<organism evidence="8 9">
    <name type="scientific">Sphingobium agri</name>
    <dbReference type="NCBI Taxonomy" id="2933566"/>
    <lineage>
        <taxon>Bacteria</taxon>
        <taxon>Pseudomonadati</taxon>
        <taxon>Pseudomonadota</taxon>
        <taxon>Alphaproteobacteria</taxon>
        <taxon>Sphingomonadales</taxon>
        <taxon>Sphingomonadaceae</taxon>
        <taxon>Sphingobium</taxon>
    </lineage>
</organism>
<proteinExistence type="inferred from homology"/>
<feature type="transmembrane region" description="Helical" evidence="7">
    <location>
        <begin position="12"/>
        <end position="31"/>
    </location>
</feature>
<protein>
    <submittedName>
        <fullName evidence="8">Aquaporin family protein</fullName>
    </submittedName>
</protein>
<feature type="transmembrane region" description="Helical" evidence="7">
    <location>
        <begin position="200"/>
        <end position="221"/>
    </location>
</feature>
<comment type="subcellular location">
    <subcellularLocation>
        <location evidence="1">Membrane</location>
        <topology evidence="1">Multi-pass membrane protein</topology>
    </subcellularLocation>
</comment>
<feature type="transmembrane region" description="Helical" evidence="7">
    <location>
        <begin position="90"/>
        <end position="107"/>
    </location>
</feature>
<dbReference type="InterPro" id="IPR000425">
    <property type="entry name" value="MIP"/>
</dbReference>
<evidence type="ECO:0000256" key="4">
    <source>
        <dbReference type="ARBA" id="ARBA00022989"/>
    </source>
</evidence>
<comment type="caution">
    <text evidence="8">The sequence shown here is derived from an EMBL/GenBank/DDBJ whole genome shotgun (WGS) entry which is preliminary data.</text>
</comment>
<evidence type="ECO:0000256" key="1">
    <source>
        <dbReference type="ARBA" id="ARBA00004141"/>
    </source>
</evidence>
<keyword evidence="5 7" id="KW-0472">Membrane</keyword>
<keyword evidence="3 6" id="KW-0812">Transmembrane</keyword>
<evidence type="ECO:0000313" key="9">
    <source>
        <dbReference type="Proteomes" id="UP001203512"/>
    </source>
</evidence>
<evidence type="ECO:0000256" key="2">
    <source>
        <dbReference type="ARBA" id="ARBA00006175"/>
    </source>
</evidence>
<accession>A0ABT0DU81</accession>
<keyword evidence="9" id="KW-1185">Reference proteome</keyword>
<dbReference type="InterPro" id="IPR034294">
    <property type="entry name" value="Aquaporin_transptr"/>
</dbReference>
<comment type="similarity">
    <text evidence="2 6">Belongs to the MIP/aquaporin (TC 1.A.8) family.</text>
</comment>
<evidence type="ECO:0000256" key="5">
    <source>
        <dbReference type="ARBA" id="ARBA00023136"/>
    </source>
</evidence>
<dbReference type="Proteomes" id="UP001203512">
    <property type="component" value="Unassembled WGS sequence"/>
</dbReference>
<sequence>MLPVPMTLVRNIAAEALGTAMLLAIVVGSGIMGQRLAAGNDAIALLGNTIATGAGLIVLIHMFAPVSGAHFNPGVTMVFLLRGETAPRTALLYVAAQFGGAVIGVWAAHTMFAEPVWQISTNLRDGWGQGFAEAIASFGLIGTILTTQRSRPDFTPTAVGLYITAAYWFTASTSFANPAVTVARSLTDSFAGIAASSVPLFVISQIVGAVIGLGMFGWLIMEKPTHA</sequence>
<evidence type="ECO:0000256" key="6">
    <source>
        <dbReference type="RuleBase" id="RU000477"/>
    </source>
</evidence>
<evidence type="ECO:0000256" key="3">
    <source>
        <dbReference type="ARBA" id="ARBA00022692"/>
    </source>
</evidence>
<dbReference type="SUPFAM" id="SSF81338">
    <property type="entry name" value="Aquaporin-like"/>
    <property type="match status" value="1"/>
</dbReference>
<dbReference type="PANTHER" id="PTHR19139">
    <property type="entry name" value="AQUAPORIN TRANSPORTER"/>
    <property type="match status" value="1"/>
</dbReference>
<dbReference type="PANTHER" id="PTHR19139:SF199">
    <property type="entry name" value="MIP17260P"/>
    <property type="match status" value="1"/>
</dbReference>
<name>A0ABT0DU81_9SPHN</name>
<evidence type="ECO:0000256" key="7">
    <source>
        <dbReference type="SAM" id="Phobius"/>
    </source>
</evidence>
<dbReference type="Gene3D" id="1.20.1080.10">
    <property type="entry name" value="Glycerol uptake facilitator protein"/>
    <property type="match status" value="1"/>
</dbReference>
<feature type="transmembrane region" description="Helical" evidence="7">
    <location>
        <begin position="159"/>
        <end position="180"/>
    </location>
</feature>
<gene>
    <name evidence="8" type="ORF">MU848_03670</name>
</gene>
<feature type="transmembrane region" description="Helical" evidence="7">
    <location>
        <begin position="127"/>
        <end position="147"/>
    </location>
</feature>
<dbReference type="EMBL" id="JALKHS010000006">
    <property type="protein sequence ID" value="MCK0530681.1"/>
    <property type="molecule type" value="Genomic_DNA"/>
</dbReference>
<keyword evidence="6" id="KW-0813">Transport</keyword>
<dbReference type="Pfam" id="PF00230">
    <property type="entry name" value="MIP"/>
    <property type="match status" value="1"/>
</dbReference>
<keyword evidence="4 7" id="KW-1133">Transmembrane helix</keyword>
<reference evidence="8 9" key="1">
    <citation type="submission" date="2022-04" db="EMBL/GenBank/DDBJ databases">
        <authorList>
            <person name="Huq M.A."/>
        </authorList>
    </citation>
    <scope>NUCLEOTIDE SEQUENCE [LARGE SCALE GENOMIC DNA]</scope>
    <source>
        <strain evidence="8 9">MAH-33</strain>
    </source>
</reference>
<dbReference type="InterPro" id="IPR023271">
    <property type="entry name" value="Aquaporin-like"/>
</dbReference>
<evidence type="ECO:0000313" key="8">
    <source>
        <dbReference type="EMBL" id="MCK0530681.1"/>
    </source>
</evidence>
<dbReference type="PRINTS" id="PR00783">
    <property type="entry name" value="MINTRINSICP"/>
</dbReference>
<feature type="transmembrane region" description="Helical" evidence="7">
    <location>
        <begin position="43"/>
        <end position="69"/>
    </location>
</feature>